<reference evidence="1" key="1">
    <citation type="submission" date="2020-05" db="EMBL/GenBank/DDBJ databases">
        <authorList>
            <person name="Chiriac C."/>
            <person name="Salcher M."/>
            <person name="Ghai R."/>
            <person name="Kavagutti S V."/>
        </authorList>
    </citation>
    <scope>NUCLEOTIDE SEQUENCE</scope>
</reference>
<gene>
    <name evidence="1" type="ORF">UFOPK2579_02024</name>
</gene>
<name>A0A6J6RK53_9ZZZZ</name>
<evidence type="ECO:0000313" key="1">
    <source>
        <dbReference type="EMBL" id="CAB4721675.1"/>
    </source>
</evidence>
<organism evidence="1">
    <name type="scientific">freshwater metagenome</name>
    <dbReference type="NCBI Taxonomy" id="449393"/>
    <lineage>
        <taxon>unclassified sequences</taxon>
        <taxon>metagenomes</taxon>
        <taxon>ecological metagenomes</taxon>
    </lineage>
</organism>
<sequence length="268" mass="27588">MHDQLGDVVELVVAEAARGERRSAEPDAGGVPGAVRVGRHGVAVGHDSGVEQRRLGLAPGQSEGRHVEQHDVVVGAVGDELGAALHEAVGQRLRVVGDLLGVDLEARLARLGEGDGLGRHDVRQRTPQHHRAAPVDGGRVLLRGEHHAAARATQGLVGGRGDDVGVGHRVLVAGEDLARDETGEVRHVDHQGGTDLVGDLAHLGEVHPARVGGVAGHQDQRLELARLGGDHVVVEQAGLGVGAVLLLVEHLAADVGAEAVGQVTAGVE</sequence>
<dbReference type="EMBL" id="CAEZXR010000267">
    <property type="protein sequence ID" value="CAB4721675.1"/>
    <property type="molecule type" value="Genomic_DNA"/>
</dbReference>
<accession>A0A6J6RK53</accession>
<proteinExistence type="predicted"/>
<protein>
    <submittedName>
        <fullName evidence="1">Unannotated protein</fullName>
    </submittedName>
</protein>
<dbReference type="AlphaFoldDB" id="A0A6J6RK53"/>